<reference evidence="2" key="1">
    <citation type="submission" date="2019-06" db="EMBL/GenBank/DDBJ databases">
        <title>Complete genome sequence of Serratia marcescens phage Muldoon.</title>
        <authorList>
            <person name="Campbell S."/>
            <person name="Atkinson C."/>
            <person name="Moreland R."/>
            <person name="Liu M."/>
            <person name="Ramsey J."/>
            <person name="Leavitt J."/>
        </authorList>
    </citation>
    <scope>NUCLEOTIDE SEQUENCE [LARGE SCALE GENOMIC DNA]</scope>
</reference>
<name>A0A5P8PJ48_9CAUD</name>
<gene>
    <name evidence="1" type="ORF">CPT_Muldoon_125</name>
</gene>
<proteinExistence type="predicted"/>
<protein>
    <submittedName>
        <fullName evidence="1">Uncharacterized protein</fullName>
    </submittedName>
</protein>
<keyword evidence="2" id="KW-1185">Reference proteome</keyword>
<organism evidence="1 2">
    <name type="scientific">Serratia phage Muldoon</name>
    <dbReference type="NCBI Taxonomy" id="2601678"/>
    <lineage>
        <taxon>Viruses</taxon>
        <taxon>Duplodnaviria</taxon>
        <taxon>Heunggongvirae</taxon>
        <taxon>Uroviricota</taxon>
        <taxon>Caudoviricetes</taxon>
        <taxon>Muldoonvirus</taxon>
        <taxon>Muldoonvirus muldoon</taxon>
    </lineage>
</organism>
<dbReference type="Proteomes" id="UP000326777">
    <property type="component" value="Genome"/>
</dbReference>
<evidence type="ECO:0000313" key="2">
    <source>
        <dbReference type="Proteomes" id="UP000326777"/>
    </source>
</evidence>
<dbReference type="EMBL" id="MN095771">
    <property type="protein sequence ID" value="QFR56080.1"/>
    <property type="molecule type" value="Genomic_DNA"/>
</dbReference>
<sequence length="86" mass="10074">MQRYLKRYVNPETGKTCFKRLSVLEDNGLFRVVHECDYGFGAEISITKMPIRPYKTRKGAEKAMMAWQPKQYKMTLVEGLMHEGKI</sequence>
<evidence type="ECO:0000313" key="1">
    <source>
        <dbReference type="EMBL" id="QFR56080.1"/>
    </source>
</evidence>
<accession>A0A5P8PJ48</accession>